<comment type="similarity">
    <text evidence="1">Belongs to the bactofilin family.</text>
</comment>
<dbReference type="AlphaFoldDB" id="A0A1H9D1G8"/>
<proteinExistence type="inferred from homology"/>
<dbReference type="EMBL" id="FOGB01000001">
    <property type="protein sequence ID" value="SEQ07336.1"/>
    <property type="molecule type" value="Genomic_DNA"/>
</dbReference>
<keyword evidence="3" id="KW-1185">Reference proteome</keyword>
<dbReference type="PANTHER" id="PTHR35024">
    <property type="entry name" value="HYPOTHETICAL CYTOSOLIC PROTEIN"/>
    <property type="match status" value="1"/>
</dbReference>
<evidence type="ECO:0000256" key="1">
    <source>
        <dbReference type="ARBA" id="ARBA00044755"/>
    </source>
</evidence>
<name>A0A1H9D1G8_9GAMM</name>
<evidence type="ECO:0000313" key="2">
    <source>
        <dbReference type="EMBL" id="SEQ07336.1"/>
    </source>
</evidence>
<accession>A0A1H9D1G8</accession>
<dbReference type="PANTHER" id="PTHR35024:SF4">
    <property type="entry name" value="POLYMER-FORMING CYTOSKELETAL PROTEIN"/>
    <property type="match status" value="1"/>
</dbReference>
<dbReference type="RefSeq" id="WP_091352966.1">
    <property type="nucleotide sequence ID" value="NZ_AP025284.1"/>
</dbReference>
<gene>
    <name evidence="2" type="ORF">SAMN03080615_00292</name>
</gene>
<dbReference type="OrthoDB" id="5612117at2"/>
<evidence type="ECO:0000313" key="3">
    <source>
        <dbReference type="Proteomes" id="UP000198749"/>
    </source>
</evidence>
<dbReference type="STRING" id="355243.SAMN03080615_00292"/>
<organism evidence="2 3">
    <name type="scientific">Amphritea atlantica</name>
    <dbReference type="NCBI Taxonomy" id="355243"/>
    <lineage>
        <taxon>Bacteria</taxon>
        <taxon>Pseudomonadati</taxon>
        <taxon>Pseudomonadota</taxon>
        <taxon>Gammaproteobacteria</taxon>
        <taxon>Oceanospirillales</taxon>
        <taxon>Oceanospirillaceae</taxon>
        <taxon>Amphritea</taxon>
    </lineage>
</organism>
<protein>
    <submittedName>
        <fullName evidence="2">Protein CcmA, bactofilin family</fullName>
    </submittedName>
</protein>
<dbReference type="Pfam" id="PF04519">
    <property type="entry name" value="Bactofilin"/>
    <property type="match status" value="1"/>
</dbReference>
<dbReference type="InterPro" id="IPR007607">
    <property type="entry name" value="BacA/B"/>
</dbReference>
<sequence>MGFFTKNVPAKSGVANGSAITIIAEGNKFSGDMSIIGRMHIDGTFEGNISSLDNISIGKSGHVHGVVKANHITVCGLLEGEVVCDELEIDRGGKVVATVISKVMAIHPEGNFIGERRMKEVGVLEHTPPVESGVDAIDSLPDKVTIKADKESA</sequence>
<reference evidence="3" key="1">
    <citation type="submission" date="2016-10" db="EMBL/GenBank/DDBJ databases">
        <authorList>
            <person name="Varghese N."/>
            <person name="Submissions S."/>
        </authorList>
    </citation>
    <scope>NUCLEOTIDE SEQUENCE [LARGE SCALE GENOMIC DNA]</scope>
    <source>
        <strain evidence="3">DSM 18887</strain>
    </source>
</reference>
<dbReference type="Proteomes" id="UP000198749">
    <property type="component" value="Unassembled WGS sequence"/>
</dbReference>